<evidence type="ECO:0000256" key="7">
    <source>
        <dbReference type="ARBA" id="ARBA00022692"/>
    </source>
</evidence>
<comment type="function">
    <text evidence="1">Accessory subunit of the mitochondrial membrane respiratory chain NADH dehydrogenase (Complex I), that is believed not to be involved in catalysis. Complex I functions in the transfer of electrons from NADH to the respiratory chain. The immediate electron acceptor for the enzyme is believed to be ubiquinone.</text>
</comment>
<evidence type="ECO:0000256" key="16">
    <source>
        <dbReference type="ARBA" id="ARBA00046528"/>
    </source>
</evidence>
<evidence type="ECO:0000256" key="6">
    <source>
        <dbReference type="ARBA" id="ARBA00022660"/>
    </source>
</evidence>
<dbReference type="PANTHER" id="PTHR13327">
    <property type="entry name" value="NADH-UBIQUINONE OXIDOREDUCTASE ESSS SUBUNIT, MITOCHONDRIAL PRECURSOR"/>
    <property type="match status" value="1"/>
</dbReference>
<keyword evidence="5" id="KW-0813">Transport</keyword>
<dbReference type="EnsemblMetazoa" id="CapteT157472">
    <property type="protein sequence ID" value="CapteP157472"/>
    <property type="gene ID" value="CapteG157472"/>
</dbReference>
<evidence type="ECO:0000256" key="4">
    <source>
        <dbReference type="ARBA" id="ARBA00018632"/>
    </source>
</evidence>
<keyword evidence="20" id="KW-1185">Reference proteome</keyword>
<evidence type="ECO:0000256" key="11">
    <source>
        <dbReference type="ARBA" id="ARBA00022989"/>
    </source>
</evidence>
<keyword evidence="12" id="KW-0496">Mitochondrion</keyword>
<comment type="subunit">
    <text evidence="16">Complex I is composed of 45 different subunits. Interacts with BCAP31.</text>
</comment>
<evidence type="ECO:0000256" key="15">
    <source>
        <dbReference type="ARBA" id="ARBA00031387"/>
    </source>
</evidence>
<evidence type="ECO:0000256" key="3">
    <source>
        <dbReference type="ARBA" id="ARBA00008915"/>
    </source>
</evidence>
<proteinExistence type="inferred from homology"/>
<comment type="subcellular location">
    <subcellularLocation>
        <location evidence="2">Mitochondrion inner membrane</location>
        <topology evidence="2">Single-pass membrane protein</topology>
    </subcellularLocation>
</comment>
<dbReference type="EMBL" id="KB292190">
    <property type="protein sequence ID" value="ELU17977.1"/>
    <property type="molecule type" value="Genomic_DNA"/>
</dbReference>
<gene>
    <name evidence="18" type="ORF">CAPTEDRAFT_157472</name>
</gene>
<evidence type="ECO:0000256" key="2">
    <source>
        <dbReference type="ARBA" id="ARBA00004434"/>
    </source>
</evidence>
<evidence type="ECO:0000313" key="20">
    <source>
        <dbReference type="Proteomes" id="UP000014760"/>
    </source>
</evidence>
<dbReference type="HOGENOM" id="CLU_109862_1_0_1"/>
<dbReference type="OMA" id="DTKPRYW"/>
<keyword evidence="7 17" id="KW-0812">Transmembrane</keyword>
<evidence type="ECO:0000256" key="9">
    <source>
        <dbReference type="ARBA" id="ARBA00022946"/>
    </source>
</evidence>
<evidence type="ECO:0000256" key="8">
    <source>
        <dbReference type="ARBA" id="ARBA00022792"/>
    </source>
</evidence>
<dbReference type="PANTHER" id="PTHR13327:SF0">
    <property type="entry name" value="NADH DEHYDROGENASE [UBIQUINONE] 1 BETA SUBCOMPLEX SUBUNIT 11, MITOCHONDRIAL"/>
    <property type="match status" value="1"/>
</dbReference>
<dbReference type="GO" id="GO:0005743">
    <property type="term" value="C:mitochondrial inner membrane"/>
    <property type="evidence" value="ECO:0007669"/>
    <property type="project" value="UniProtKB-SubCell"/>
</dbReference>
<sequence length="182" mass="20240">MASLLRFARQGCRLMRPSTAISHKFTPQSCCISTSKKNKDSVVDAAAATGTMLPRRPIDVVAPDEGPNTAGGKAEVHETVQGIGEKEENWISFGYDFVDRDQDEFAHHTILFFSVTLALVCGGYYLMYAPDYRMREWSQREAYLELARREAKGLPLVDGNLIDVSKITLPPDEDLADVEIVV</sequence>
<evidence type="ECO:0000256" key="1">
    <source>
        <dbReference type="ARBA" id="ARBA00003195"/>
    </source>
</evidence>
<dbReference type="STRING" id="283909.R7VHB6"/>
<protein>
    <recommendedName>
        <fullName evidence="4">NADH dehydrogenase [ubiquinone] 1 beta subcomplex subunit 11, mitochondrial</fullName>
    </recommendedName>
    <alternativeName>
        <fullName evidence="15">Complex I-ESSS</fullName>
    </alternativeName>
    <alternativeName>
        <fullName evidence="14">NADH-ubiquinone oxidoreductase ESSS subunit</fullName>
    </alternativeName>
</protein>
<dbReference type="Proteomes" id="UP000014760">
    <property type="component" value="Unassembled WGS sequence"/>
</dbReference>
<reference evidence="18 20" key="2">
    <citation type="journal article" date="2013" name="Nature">
        <title>Insights into bilaterian evolution from three spiralian genomes.</title>
        <authorList>
            <person name="Simakov O."/>
            <person name="Marletaz F."/>
            <person name="Cho S.J."/>
            <person name="Edsinger-Gonzales E."/>
            <person name="Havlak P."/>
            <person name="Hellsten U."/>
            <person name="Kuo D.H."/>
            <person name="Larsson T."/>
            <person name="Lv J."/>
            <person name="Arendt D."/>
            <person name="Savage R."/>
            <person name="Osoegawa K."/>
            <person name="de Jong P."/>
            <person name="Grimwood J."/>
            <person name="Chapman J.A."/>
            <person name="Shapiro H."/>
            <person name="Aerts A."/>
            <person name="Otillar R.P."/>
            <person name="Terry A.Y."/>
            <person name="Boore J.L."/>
            <person name="Grigoriev I.V."/>
            <person name="Lindberg D.R."/>
            <person name="Seaver E.C."/>
            <person name="Weisblat D.A."/>
            <person name="Putnam N.H."/>
            <person name="Rokhsar D.S."/>
        </authorList>
    </citation>
    <scope>NUCLEOTIDE SEQUENCE</scope>
    <source>
        <strain evidence="18 20">I ESC-2004</strain>
    </source>
</reference>
<dbReference type="InterPro" id="IPR019329">
    <property type="entry name" value="NADH_UbQ_OxRdtase_ESSS_su"/>
</dbReference>
<evidence type="ECO:0000313" key="18">
    <source>
        <dbReference type="EMBL" id="ELU17977.1"/>
    </source>
</evidence>
<evidence type="ECO:0000256" key="5">
    <source>
        <dbReference type="ARBA" id="ARBA00022448"/>
    </source>
</evidence>
<keyword evidence="6" id="KW-0679">Respiratory chain</keyword>
<name>R7VHB6_CAPTE</name>
<accession>R7VHB6</accession>
<reference evidence="19" key="3">
    <citation type="submission" date="2015-06" db="UniProtKB">
        <authorList>
            <consortium name="EnsemblMetazoa"/>
        </authorList>
    </citation>
    <scope>IDENTIFICATION</scope>
</reference>
<evidence type="ECO:0000256" key="14">
    <source>
        <dbReference type="ARBA" id="ARBA00030753"/>
    </source>
</evidence>
<evidence type="ECO:0000256" key="10">
    <source>
        <dbReference type="ARBA" id="ARBA00022982"/>
    </source>
</evidence>
<evidence type="ECO:0000256" key="17">
    <source>
        <dbReference type="SAM" id="Phobius"/>
    </source>
</evidence>
<dbReference type="Pfam" id="PF10183">
    <property type="entry name" value="ESSS"/>
    <property type="match status" value="1"/>
</dbReference>
<keyword evidence="9" id="KW-0809">Transit peptide</keyword>
<feature type="transmembrane region" description="Helical" evidence="17">
    <location>
        <begin position="105"/>
        <end position="127"/>
    </location>
</feature>
<keyword evidence="8" id="KW-0999">Mitochondrion inner membrane</keyword>
<keyword evidence="10" id="KW-0249">Electron transport</keyword>
<evidence type="ECO:0000256" key="12">
    <source>
        <dbReference type="ARBA" id="ARBA00023128"/>
    </source>
</evidence>
<reference evidence="20" key="1">
    <citation type="submission" date="2012-12" db="EMBL/GenBank/DDBJ databases">
        <authorList>
            <person name="Hellsten U."/>
            <person name="Grimwood J."/>
            <person name="Chapman J.A."/>
            <person name="Shapiro H."/>
            <person name="Aerts A."/>
            <person name="Otillar R.P."/>
            <person name="Terry A.Y."/>
            <person name="Boore J.L."/>
            <person name="Simakov O."/>
            <person name="Marletaz F."/>
            <person name="Cho S.-J."/>
            <person name="Edsinger-Gonzales E."/>
            <person name="Havlak P."/>
            <person name="Kuo D.-H."/>
            <person name="Larsson T."/>
            <person name="Lv J."/>
            <person name="Arendt D."/>
            <person name="Savage R."/>
            <person name="Osoegawa K."/>
            <person name="de Jong P."/>
            <person name="Lindberg D.R."/>
            <person name="Seaver E.C."/>
            <person name="Weisblat D.A."/>
            <person name="Putnam N.H."/>
            <person name="Grigoriev I.V."/>
            <person name="Rokhsar D.S."/>
        </authorList>
    </citation>
    <scope>NUCLEOTIDE SEQUENCE</scope>
    <source>
        <strain evidence="20">I ESC-2004</strain>
    </source>
</reference>
<keyword evidence="13 17" id="KW-0472">Membrane</keyword>
<evidence type="ECO:0000256" key="13">
    <source>
        <dbReference type="ARBA" id="ARBA00023136"/>
    </source>
</evidence>
<dbReference type="AlphaFoldDB" id="R7VHB6"/>
<evidence type="ECO:0000313" key="19">
    <source>
        <dbReference type="EnsemblMetazoa" id="CapteP157472"/>
    </source>
</evidence>
<dbReference type="EMBL" id="AMQN01016560">
    <property type="status" value="NOT_ANNOTATED_CDS"/>
    <property type="molecule type" value="Genomic_DNA"/>
</dbReference>
<dbReference type="FunCoup" id="R7VHB6">
    <property type="interactions" value="394"/>
</dbReference>
<dbReference type="OrthoDB" id="5917019at2759"/>
<keyword evidence="11 17" id="KW-1133">Transmembrane helix</keyword>
<organism evidence="18">
    <name type="scientific">Capitella teleta</name>
    <name type="common">Polychaete worm</name>
    <dbReference type="NCBI Taxonomy" id="283909"/>
    <lineage>
        <taxon>Eukaryota</taxon>
        <taxon>Metazoa</taxon>
        <taxon>Spiralia</taxon>
        <taxon>Lophotrochozoa</taxon>
        <taxon>Annelida</taxon>
        <taxon>Polychaeta</taxon>
        <taxon>Sedentaria</taxon>
        <taxon>Scolecida</taxon>
        <taxon>Capitellidae</taxon>
        <taxon>Capitella</taxon>
    </lineage>
</organism>
<comment type="similarity">
    <text evidence="3">Belongs to the complex I NDUFB11 subunit family.</text>
</comment>